<feature type="signal peptide" evidence="2">
    <location>
        <begin position="1"/>
        <end position="24"/>
    </location>
</feature>
<keyword evidence="1" id="KW-1133">Transmembrane helix</keyword>
<protein>
    <recommendedName>
        <fullName evidence="5">DUF4956 domain-containing protein</fullName>
    </recommendedName>
</protein>
<dbReference type="InterPro" id="IPR032531">
    <property type="entry name" value="DUF4956"/>
</dbReference>
<evidence type="ECO:0000313" key="3">
    <source>
        <dbReference type="EMBL" id="BDQ38179.1"/>
    </source>
</evidence>
<evidence type="ECO:0008006" key="5">
    <source>
        <dbReference type="Google" id="ProtNLM"/>
    </source>
</evidence>
<sequence length="310" mass="33778">MSNTFSFMGSKTRFLGCLVGAVSAASSFAINNAASRGDLSRLLNELPVAVGIGLVLGVVYFVAMQRVLPKLAQDQVDEIWSGLTWFNISGLSLWAGILPIPTQYIEFCVGFVFSGGCARLVASVYTVFGASLSNRKRFANTFVMLALTIMLVISVVKASLALSLGLVGALSIIRFRTAIKEPEELAFLFFTVAIGLGFGAGKFGITLAAFWAICIGFILFRKIRANKHMENAYLVTLYGPGKDLLSSVSSFLDKNEVAYEFTRLETSDTSSHVSFLVEINTIQILEVLGQQFREQYPDANMTIVQARNLI</sequence>
<feature type="transmembrane region" description="Helical" evidence="1">
    <location>
        <begin position="104"/>
        <end position="130"/>
    </location>
</feature>
<keyword evidence="1" id="KW-0812">Transmembrane</keyword>
<dbReference type="Pfam" id="PF16316">
    <property type="entry name" value="DUF4956"/>
    <property type="match status" value="1"/>
</dbReference>
<gene>
    <name evidence="3" type="ORF">SYK_25390</name>
</gene>
<keyword evidence="2" id="KW-0732">Signal</keyword>
<dbReference type="EMBL" id="AP026709">
    <property type="protein sequence ID" value="BDQ38179.1"/>
    <property type="molecule type" value="Genomic_DNA"/>
</dbReference>
<evidence type="ECO:0000313" key="4">
    <source>
        <dbReference type="Proteomes" id="UP001317742"/>
    </source>
</evidence>
<dbReference type="RefSeq" id="WP_281760684.1">
    <property type="nucleotide sequence ID" value="NZ_AP026709.1"/>
</dbReference>
<name>A0ABM8B316_9BACT</name>
<reference evidence="3 4" key="1">
    <citation type="submission" date="2022-08" db="EMBL/GenBank/DDBJ databases">
        <title>Genome Sequence of the sulphate-reducing bacterium, Pseudodesulfovibrio sp. SYK.</title>
        <authorList>
            <person name="Kondo R."/>
            <person name="Kataoka T."/>
        </authorList>
    </citation>
    <scope>NUCLEOTIDE SEQUENCE [LARGE SCALE GENOMIC DNA]</scope>
    <source>
        <strain evidence="3 4">SYK</strain>
    </source>
</reference>
<feature type="transmembrane region" description="Helical" evidence="1">
    <location>
        <begin position="80"/>
        <end position="98"/>
    </location>
</feature>
<keyword evidence="4" id="KW-1185">Reference proteome</keyword>
<evidence type="ECO:0000256" key="2">
    <source>
        <dbReference type="SAM" id="SignalP"/>
    </source>
</evidence>
<feature type="transmembrane region" description="Helical" evidence="1">
    <location>
        <begin position="142"/>
        <end position="175"/>
    </location>
</feature>
<keyword evidence="1" id="KW-0472">Membrane</keyword>
<feature type="transmembrane region" description="Helical" evidence="1">
    <location>
        <begin position="187"/>
        <end position="220"/>
    </location>
</feature>
<accession>A0ABM8B316</accession>
<organism evidence="3 4">
    <name type="scientific">Pseudodesulfovibrio nedwellii</name>
    <dbReference type="NCBI Taxonomy" id="2973072"/>
    <lineage>
        <taxon>Bacteria</taxon>
        <taxon>Pseudomonadati</taxon>
        <taxon>Thermodesulfobacteriota</taxon>
        <taxon>Desulfovibrionia</taxon>
        <taxon>Desulfovibrionales</taxon>
        <taxon>Desulfovibrionaceae</taxon>
    </lineage>
</organism>
<dbReference type="Proteomes" id="UP001317742">
    <property type="component" value="Chromosome"/>
</dbReference>
<evidence type="ECO:0000256" key="1">
    <source>
        <dbReference type="SAM" id="Phobius"/>
    </source>
</evidence>
<feature type="chain" id="PRO_5046804173" description="DUF4956 domain-containing protein" evidence="2">
    <location>
        <begin position="25"/>
        <end position="310"/>
    </location>
</feature>
<feature type="transmembrane region" description="Helical" evidence="1">
    <location>
        <begin position="48"/>
        <end position="68"/>
    </location>
</feature>
<proteinExistence type="predicted"/>